<evidence type="ECO:0000256" key="3">
    <source>
        <dbReference type="ARBA" id="ARBA00022801"/>
    </source>
</evidence>
<dbReference type="InterPro" id="IPR019826">
    <property type="entry name" value="Carboxylesterase_B_AS"/>
</dbReference>
<dbReference type="AlphaFoldDB" id="A0AAN9A961"/>
<dbReference type="Pfam" id="PF00135">
    <property type="entry name" value="COesterase"/>
    <property type="match status" value="1"/>
</dbReference>
<dbReference type="GO" id="GO:0052689">
    <property type="term" value="F:carboxylic ester hydrolase activity"/>
    <property type="evidence" value="ECO:0007669"/>
    <property type="project" value="UniProtKB-KW"/>
</dbReference>
<dbReference type="Proteomes" id="UP001381693">
    <property type="component" value="Unassembled WGS sequence"/>
</dbReference>
<dbReference type="PANTHER" id="PTHR43142">
    <property type="entry name" value="CARBOXYLIC ESTER HYDROLASE"/>
    <property type="match status" value="1"/>
</dbReference>
<keyword evidence="9" id="KW-1185">Reference proteome</keyword>
<keyword evidence="3 5" id="KW-0378">Hydrolase</keyword>
<organism evidence="8 9">
    <name type="scientific">Halocaridina rubra</name>
    <name type="common">Hawaiian red shrimp</name>
    <dbReference type="NCBI Taxonomy" id="373956"/>
    <lineage>
        <taxon>Eukaryota</taxon>
        <taxon>Metazoa</taxon>
        <taxon>Ecdysozoa</taxon>
        <taxon>Arthropoda</taxon>
        <taxon>Crustacea</taxon>
        <taxon>Multicrustacea</taxon>
        <taxon>Malacostraca</taxon>
        <taxon>Eumalacostraca</taxon>
        <taxon>Eucarida</taxon>
        <taxon>Decapoda</taxon>
        <taxon>Pleocyemata</taxon>
        <taxon>Caridea</taxon>
        <taxon>Atyoidea</taxon>
        <taxon>Atyidae</taxon>
        <taxon>Halocaridina</taxon>
    </lineage>
</organism>
<dbReference type="SUPFAM" id="SSF53474">
    <property type="entry name" value="alpha/beta-Hydrolases"/>
    <property type="match status" value="1"/>
</dbReference>
<comment type="similarity">
    <text evidence="1 5">Belongs to the type-B carboxylesterase/lipase family.</text>
</comment>
<dbReference type="PROSITE" id="PS00122">
    <property type="entry name" value="CARBOXYLESTERASE_B_1"/>
    <property type="match status" value="1"/>
</dbReference>
<protein>
    <recommendedName>
        <fullName evidence="5">Carboxylic ester hydrolase</fullName>
        <ecNumber evidence="5">3.1.1.-</ecNumber>
    </recommendedName>
</protein>
<evidence type="ECO:0000313" key="9">
    <source>
        <dbReference type="Proteomes" id="UP001381693"/>
    </source>
</evidence>
<evidence type="ECO:0000256" key="1">
    <source>
        <dbReference type="ARBA" id="ARBA00005964"/>
    </source>
</evidence>
<dbReference type="EC" id="3.1.1.-" evidence="5"/>
<name>A0AAN9A961_HALRR</name>
<comment type="caution">
    <text evidence="8">The sequence shown here is derived from an EMBL/GenBank/DDBJ whole genome shotgun (WGS) entry which is preliminary data.</text>
</comment>
<dbReference type="InterPro" id="IPR002018">
    <property type="entry name" value="CarbesteraseB"/>
</dbReference>
<keyword evidence="6" id="KW-0472">Membrane</keyword>
<evidence type="ECO:0000256" key="2">
    <source>
        <dbReference type="ARBA" id="ARBA00022487"/>
    </source>
</evidence>
<dbReference type="InterPro" id="IPR029058">
    <property type="entry name" value="AB_hydrolase_fold"/>
</dbReference>
<keyword evidence="2" id="KW-0719">Serine esterase</keyword>
<dbReference type="EMBL" id="JAXCGZ010007571">
    <property type="protein sequence ID" value="KAK7079163.1"/>
    <property type="molecule type" value="Genomic_DNA"/>
</dbReference>
<proteinExistence type="inferred from homology"/>
<keyword evidence="6" id="KW-1133">Transmembrane helix</keyword>
<dbReference type="PANTHER" id="PTHR43142:SF1">
    <property type="entry name" value="CARBOXYLIC ESTER HYDROLASE"/>
    <property type="match status" value="1"/>
</dbReference>
<gene>
    <name evidence="8" type="primary">CES5A_19</name>
    <name evidence="8" type="ORF">SK128_021595</name>
</gene>
<feature type="domain" description="Carboxylesterase type B" evidence="7">
    <location>
        <begin position="102"/>
        <end position="624"/>
    </location>
</feature>
<dbReference type="Gene3D" id="3.40.50.1820">
    <property type="entry name" value="alpha/beta hydrolase"/>
    <property type="match status" value="1"/>
</dbReference>
<reference evidence="8 9" key="1">
    <citation type="submission" date="2023-11" db="EMBL/GenBank/DDBJ databases">
        <title>Halocaridina rubra genome assembly.</title>
        <authorList>
            <person name="Smith C."/>
        </authorList>
    </citation>
    <scope>NUCLEOTIDE SEQUENCE [LARGE SCALE GENOMIC DNA]</scope>
    <source>
        <strain evidence="8">EP-1</strain>
        <tissue evidence="8">Whole</tissue>
    </source>
</reference>
<evidence type="ECO:0000256" key="4">
    <source>
        <dbReference type="ARBA" id="ARBA00023180"/>
    </source>
</evidence>
<feature type="transmembrane region" description="Helical" evidence="6">
    <location>
        <begin position="674"/>
        <end position="697"/>
    </location>
</feature>
<sequence>MIIVIVMLHIDGRRCTVKMEVRLFLLATLSTVVLGRVPPLASLPGDVLESAGESLRLPNHNFINFGLNGAVTEEDWEMATVYDDEPPIIEHPNLNGSNETVTIIGKKMLTINGRTINAFQGIRFGEPPVDELRFKKPIPAAPYWENNTLMANHLGEKCSQIAMFGPVGAGSEDCLSLNVYTPYLPDELPAGELPVMMWIHGGAFTMGDSSLYLPTKLLDNDVILVVIHYRLGTLGFFSLQTDDAPGNAGLWDQIEAMKWIQNNIEGFGGNKHRVTIFGESAGSASVNWQLVLPASKNLFHGVIGESGSALEHWGLDPEPLVSARLVAGRNGCPNDTSVTEEEIFECMITIPHEELSLNFAQFVNEDRQRGEMGFRGAAPVIDAVPGVSEPLISKPAEEYYADGDASDVPLLIGANKHEGSFVLAIMYLEYFVPHGLINDSIYMNEGMIPDILNAFGVHDQTNGISESLIDAYFGGTIEDYYAASSGMIDLAGVLFLKAGAWQTAKKHAKYLTSNTYVYSFDFHSDDSMFKWLFMGHDEIPFAPGVTHSDELLYLFSFPAVMEGKQITTMQRLTTLWTNFAIYGDPTPMEDKESWQSLNIPFWKPLTRFDHNYMLIQDECTMEKEYPDRWHITVEESVGNETTVTTTVTPVPTESTTRGPTQEDYDQVEQERQAFMISMIVFIVATVIFGVGCAYLFFKSR</sequence>
<evidence type="ECO:0000256" key="6">
    <source>
        <dbReference type="SAM" id="Phobius"/>
    </source>
</evidence>
<keyword evidence="4" id="KW-0325">Glycoprotein</keyword>
<evidence type="ECO:0000259" key="7">
    <source>
        <dbReference type="Pfam" id="PF00135"/>
    </source>
</evidence>
<keyword evidence="6" id="KW-0812">Transmembrane</keyword>
<accession>A0AAN9A961</accession>
<evidence type="ECO:0000313" key="8">
    <source>
        <dbReference type="EMBL" id="KAK7079163.1"/>
    </source>
</evidence>
<evidence type="ECO:0000256" key="5">
    <source>
        <dbReference type="RuleBase" id="RU361235"/>
    </source>
</evidence>